<dbReference type="RefSeq" id="WP_168825168.1">
    <property type="nucleotide sequence ID" value="NZ_JABAEB010000006.1"/>
</dbReference>
<evidence type="ECO:0000313" key="2">
    <source>
        <dbReference type="Proteomes" id="UP000527352"/>
    </source>
</evidence>
<keyword evidence="2" id="KW-1185">Reference proteome</keyword>
<evidence type="ECO:0008006" key="3">
    <source>
        <dbReference type="Google" id="ProtNLM"/>
    </source>
</evidence>
<evidence type="ECO:0000313" key="1">
    <source>
        <dbReference type="EMBL" id="NLQ23400.1"/>
    </source>
</evidence>
<sequence length="149" mass="16741">MKWILFSAMCFAFSVEAEIYKCMVNGVETYSQVSCAEDAIPISVTPPPKMSSVVDTANESILVEQCVAYLKRFGDFKDPDSIKVEGHFFDWLQDDSGARRVLQLKINAKNSYGAYSGGYYRPCFLNYNATKLSDNQKLIFTNTNGVLNE</sequence>
<protein>
    <recommendedName>
        <fullName evidence="3">DUF4124 domain-containing protein</fullName>
    </recommendedName>
</protein>
<name>A0ABX1KSJ4_9GAMM</name>
<dbReference type="EMBL" id="JABAEB010000006">
    <property type="protein sequence ID" value="NLQ23400.1"/>
    <property type="molecule type" value="Genomic_DNA"/>
</dbReference>
<gene>
    <name evidence="1" type="ORF">HGO26_11005</name>
</gene>
<comment type="caution">
    <text evidence="1">The sequence shown here is derived from an EMBL/GenBank/DDBJ whole genome shotgun (WGS) entry which is preliminary data.</text>
</comment>
<accession>A0ABX1KSJ4</accession>
<reference evidence="1 2" key="1">
    <citation type="submission" date="2020-04" db="EMBL/GenBank/DDBJ databases">
        <title>The first description of lens atrophy caused by putative novel Shewanella sp. that is a new emerging pathogen for cultured rainbow trout?</title>
        <authorList>
            <person name="Saticioglu I.B."/>
            <person name="Duman M."/>
            <person name="Altun S."/>
        </authorList>
    </citation>
    <scope>NUCLEOTIDE SEQUENCE [LARGE SCALE GENOMIC DNA]</scope>
    <source>
        <strain evidence="1 2">S-1</strain>
    </source>
</reference>
<dbReference type="Proteomes" id="UP000527352">
    <property type="component" value="Unassembled WGS sequence"/>
</dbReference>
<organism evidence="1 2">
    <name type="scientific">Shewanella oncorhynchi</name>
    <dbReference type="NCBI Taxonomy" id="2726434"/>
    <lineage>
        <taxon>Bacteria</taxon>
        <taxon>Pseudomonadati</taxon>
        <taxon>Pseudomonadota</taxon>
        <taxon>Gammaproteobacteria</taxon>
        <taxon>Alteromonadales</taxon>
        <taxon>Shewanellaceae</taxon>
        <taxon>Shewanella</taxon>
    </lineage>
</organism>
<proteinExistence type="predicted"/>